<accession>A0A2A6CS21</accession>
<reference evidence="1" key="2">
    <citation type="submission" date="2022-06" db="UniProtKB">
        <authorList>
            <consortium name="EnsemblMetazoa"/>
        </authorList>
    </citation>
    <scope>IDENTIFICATION</scope>
    <source>
        <strain evidence="1">PS312</strain>
    </source>
</reference>
<reference evidence="2" key="1">
    <citation type="journal article" date="2008" name="Nat. Genet.">
        <title>The Pristionchus pacificus genome provides a unique perspective on nematode lifestyle and parasitism.</title>
        <authorList>
            <person name="Dieterich C."/>
            <person name="Clifton S.W."/>
            <person name="Schuster L.N."/>
            <person name="Chinwalla A."/>
            <person name="Delehaunty K."/>
            <person name="Dinkelacker I."/>
            <person name="Fulton L."/>
            <person name="Fulton R."/>
            <person name="Godfrey J."/>
            <person name="Minx P."/>
            <person name="Mitreva M."/>
            <person name="Roeseler W."/>
            <person name="Tian H."/>
            <person name="Witte H."/>
            <person name="Yang S.P."/>
            <person name="Wilson R.K."/>
            <person name="Sommer R.J."/>
        </authorList>
    </citation>
    <scope>NUCLEOTIDE SEQUENCE [LARGE SCALE GENOMIC DNA]</scope>
    <source>
        <strain evidence="2">PS312</strain>
    </source>
</reference>
<protein>
    <submittedName>
        <fullName evidence="1">Uncharacterized protein</fullName>
    </submittedName>
</protein>
<organism evidence="1 2">
    <name type="scientific">Pristionchus pacificus</name>
    <name type="common">Parasitic nematode worm</name>
    <dbReference type="NCBI Taxonomy" id="54126"/>
    <lineage>
        <taxon>Eukaryota</taxon>
        <taxon>Metazoa</taxon>
        <taxon>Ecdysozoa</taxon>
        <taxon>Nematoda</taxon>
        <taxon>Chromadorea</taxon>
        <taxon>Rhabditida</taxon>
        <taxon>Rhabditina</taxon>
        <taxon>Diplogasteromorpha</taxon>
        <taxon>Diplogasteroidea</taxon>
        <taxon>Neodiplogasteridae</taxon>
        <taxon>Pristionchus</taxon>
    </lineage>
</organism>
<accession>A0A8R1YE93</accession>
<dbReference type="EnsemblMetazoa" id="PPA12326.1">
    <property type="protein sequence ID" value="PPA12326.1"/>
    <property type="gene ID" value="WBGene00101880"/>
</dbReference>
<evidence type="ECO:0000313" key="2">
    <source>
        <dbReference type="Proteomes" id="UP000005239"/>
    </source>
</evidence>
<proteinExistence type="predicted"/>
<dbReference type="AlphaFoldDB" id="A0A2A6CS21"/>
<keyword evidence="2" id="KW-1185">Reference proteome</keyword>
<gene>
    <name evidence="1" type="primary">WBGene00101880</name>
</gene>
<dbReference type="Proteomes" id="UP000005239">
    <property type="component" value="Unassembled WGS sequence"/>
</dbReference>
<evidence type="ECO:0000313" key="1">
    <source>
        <dbReference type="EnsemblMetazoa" id="PPA12326.1"/>
    </source>
</evidence>
<sequence>MNLFLLLSVVASAVTAKAVYSGTCYYHGSSLNNLANNIVYETSYSTCAMTNAQINVMITYGNQWAQYGIQRVLLADPSLEIMRILLLSILLIAYVAASNVYSGTCRYGGSYVYENGYDPRPMTANEVDQLRNYGTQWSQYGIQGELTFELLDCELSQSEVMRFLLFSFVLLALASTMEIYSGTCRYDWAYVYETGYEPRPLTANEINQLKNYGTQWAQYGVQEEMCVHNTLICSMKLLVLLILFVSVLCVEGYCNYNNNIVTESGYPPRPMTQSEKDQMVIYGQQWDHWGQQISVYPLHARKGHNAYNSSYALFLPQMHVKKTALTQRE</sequence>
<name>A0A2A6CS21_PRIPA</name>